<feature type="compositionally biased region" description="Low complexity" evidence="1">
    <location>
        <begin position="26"/>
        <end position="56"/>
    </location>
</feature>
<feature type="compositionally biased region" description="Low complexity" evidence="1">
    <location>
        <begin position="1"/>
        <end position="14"/>
    </location>
</feature>
<dbReference type="Pfam" id="PF00650">
    <property type="entry name" value="CRAL_TRIO"/>
    <property type="match status" value="1"/>
</dbReference>
<dbReference type="OrthoDB" id="75724at2759"/>
<comment type="caution">
    <text evidence="3">The sequence shown here is derived from an EMBL/GenBank/DDBJ whole genome shotgun (WGS) entry which is preliminary data.</text>
</comment>
<evidence type="ECO:0000313" key="3">
    <source>
        <dbReference type="EMBL" id="KAF2736058.1"/>
    </source>
</evidence>
<sequence length="408" mass="45210">MATPAVETTPATAELNEKTLAAPTPANDASSSVATSVADSKSAQEAPVAAAPVPEETGPIKKPFPHPAPEAKPSTAATLTADQQAKYDELLKAAKSWETLPKTSAKNAEQVALGDDEKMWLTRECLLRYLRASKWALPQAIKRVQDTLVWRREYGTSTFTADYISDENATGKQVLLGFDKEGRPCLYLLPNKQNTKTSPKQVEHLVFMLERTLDIAPPGQESLALLIDFRNSSSGSQPSINIGRQVLNILQNHYPERLGRALITHLPWYVTTFLKLVSPFIDPVTKTKMRYNEPLIDHIPSSQLMQNAGGDAEFEYDHAVYWPALDALASQRRQERRQRWEAAGKLVGESEVYLWGGEEKSVGAVEERVVEDVAKMEIKEGQKAETEVKMGEAEEKEEANAEEKKPEA</sequence>
<organism evidence="3 4">
    <name type="scientific">Polyplosphaeria fusca</name>
    <dbReference type="NCBI Taxonomy" id="682080"/>
    <lineage>
        <taxon>Eukaryota</taxon>
        <taxon>Fungi</taxon>
        <taxon>Dikarya</taxon>
        <taxon>Ascomycota</taxon>
        <taxon>Pezizomycotina</taxon>
        <taxon>Dothideomycetes</taxon>
        <taxon>Pleosporomycetidae</taxon>
        <taxon>Pleosporales</taxon>
        <taxon>Tetraplosphaeriaceae</taxon>
        <taxon>Polyplosphaeria</taxon>
    </lineage>
</organism>
<dbReference type="InterPro" id="IPR036865">
    <property type="entry name" value="CRAL-TRIO_dom_sf"/>
</dbReference>
<dbReference type="SUPFAM" id="SSF52087">
    <property type="entry name" value="CRAL/TRIO domain"/>
    <property type="match status" value="1"/>
</dbReference>
<dbReference type="Gene3D" id="3.40.525.10">
    <property type="entry name" value="CRAL-TRIO lipid binding domain"/>
    <property type="match status" value="1"/>
</dbReference>
<gene>
    <name evidence="3" type="ORF">EJ04DRAFT_575685</name>
</gene>
<dbReference type="PROSITE" id="PS50191">
    <property type="entry name" value="CRAL_TRIO"/>
    <property type="match status" value="1"/>
</dbReference>
<accession>A0A9P4R3C8</accession>
<feature type="region of interest" description="Disordered" evidence="1">
    <location>
        <begin position="380"/>
        <end position="408"/>
    </location>
</feature>
<dbReference type="SMART" id="SM00516">
    <property type="entry name" value="SEC14"/>
    <property type="match status" value="1"/>
</dbReference>
<proteinExistence type="predicted"/>
<reference evidence="3" key="1">
    <citation type="journal article" date="2020" name="Stud. Mycol.">
        <title>101 Dothideomycetes genomes: a test case for predicting lifestyles and emergence of pathogens.</title>
        <authorList>
            <person name="Haridas S."/>
            <person name="Albert R."/>
            <person name="Binder M."/>
            <person name="Bloem J."/>
            <person name="Labutti K."/>
            <person name="Salamov A."/>
            <person name="Andreopoulos B."/>
            <person name="Baker S."/>
            <person name="Barry K."/>
            <person name="Bills G."/>
            <person name="Bluhm B."/>
            <person name="Cannon C."/>
            <person name="Castanera R."/>
            <person name="Culley D."/>
            <person name="Daum C."/>
            <person name="Ezra D."/>
            <person name="Gonzalez J."/>
            <person name="Henrissat B."/>
            <person name="Kuo A."/>
            <person name="Liang C."/>
            <person name="Lipzen A."/>
            <person name="Lutzoni F."/>
            <person name="Magnuson J."/>
            <person name="Mondo S."/>
            <person name="Nolan M."/>
            <person name="Ohm R."/>
            <person name="Pangilinan J."/>
            <person name="Park H.-J."/>
            <person name="Ramirez L."/>
            <person name="Alfaro M."/>
            <person name="Sun H."/>
            <person name="Tritt A."/>
            <person name="Yoshinaga Y."/>
            <person name="Zwiers L.-H."/>
            <person name="Turgeon B."/>
            <person name="Goodwin S."/>
            <person name="Spatafora J."/>
            <person name="Crous P."/>
            <person name="Grigoriev I."/>
        </authorList>
    </citation>
    <scope>NUCLEOTIDE SEQUENCE</scope>
    <source>
        <strain evidence="3">CBS 125425</strain>
    </source>
</reference>
<dbReference type="AlphaFoldDB" id="A0A9P4R3C8"/>
<dbReference type="Pfam" id="PF03765">
    <property type="entry name" value="CRAL_TRIO_N"/>
    <property type="match status" value="1"/>
</dbReference>
<dbReference type="GO" id="GO:0008289">
    <property type="term" value="F:lipid binding"/>
    <property type="evidence" value="ECO:0007669"/>
    <property type="project" value="UniProtKB-ARBA"/>
</dbReference>
<evidence type="ECO:0000259" key="2">
    <source>
        <dbReference type="PROSITE" id="PS50191"/>
    </source>
</evidence>
<protein>
    <submittedName>
        <fullName evidence="3">CRAL/TRIO domain-containing protein</fullName>
    </submittedName>
</protein>
<dbReference type="InterPro" id="IPR001251">
    <property type="entry name" value="CRAL-TRIO_dom"/>
</dbReference>
<dbReference type="SUPFAM" id="SSF46938">
    <property type="entry name" value="CRAL/TRIO N-terminal domain"/>
    <property type="match status" value="1"/>
</dbReference>
<dbReference type="Proteomes" id="UP000799444">
    <property type="component" value="Unassembled WGS sequence"/>
</dbReference>
<feature type="domain" description="CRAL-TRIO" evidence="2">
    <location>
        <begin position="163"/>
        <end position="316"/>
    </location>
</feature>
<dbReference type="InterPro" id="IPR052578">
    <property type="entry name" value="PI_Transfer_CRAL-TRIO"/>
</dbReference>
<dbReference type="SMART" id="SM01100">
    <property type="entry name" value="CRAL_TRIO_N"/>
    <property type="match status" value="1"/>
</dbReference>
<dbReference type="CDD" id="cd00170">
    <property type="entry name" value="SEC14"/>
    <property type="match status" value="1"/>
</dbReference>
<dbReference type="InterPro" id="IPR011074">
    <property type="entry name" value="CRAL/TRIO_N_dom"/>
</dbReference>
<keyword evidence="4" id="KW-1185">Reference proteome</keyword>
<evidence type="ECO:0000313" key="4">
    <source>
        <dbReference type="Proteomes" id="UP000799444"/>
    </source>
</evidence>
<dbReference type="GO" id="GO:0071944">
    <property type="term" value="C:cell periphery"/>
    <property type="evidence" value="ECO:0007669"/>
    <property type="project" value="UniProtKB-ARBA"/>
</dbReference>
<dbReference type="InterPro" id="IPR036273">
    <property type="entry name" value="CRAL/TRIO_N_dom_sf"/>
</dbReference>
<feature type="region of interest" description="Disordered" evidence="1">
    <location>
        <begin position="1"/>
        <end position="76"/>
    </location>
</feature>
<dbReference type="FunFam" id="3.40.525.10:FF:000013">
    <property type="entry name" value="Phosphatidylinositol transfer protein PDR16"/>
    <property type="match status" value="1"/>
</dbReference>
<dbReference type="PANTHER" id="PTHR45824">
    <property type="entry name" value="GH16843P"/>
    <property type="match status" value="1"/>
</dbReference>
<dbReference type="GO" id="GO:0008526">
    <property type="term" value="F:phosphatidylinositol transfer activity"/>
    <property type="evidence" value="ECO:0007669"/>
    <property type="project" value="TreeGrafter"/>
</dbReference>
<dbReference type="EMBL" id="ML996129">
    <property type="protein sequence ID" value="KAF2736058.1"/>
    <property type="molecule type" value="Genomic_DNA"/>
</dbReference>
<evidence type="ECO:0000256" key="1">
    <source>
        <dbReference type="SAM" id="MobiDB-lite"/>
    </source>
</evidence>
<dbReference type="PANTHER" id="PTHR45824:SF29">
    <property type="entry name" value="GH16843P"/>
    <property type="match status" value="1"/>
</dbReference>
<name>A0A9P4R3C8_9PLEO</name>